<dbReference type="Proteomes" id="UP000606921">
    <property type="component" value="Unassembled WGS sequence"/>
</dbReference>
<proteinExistence type="predicted"/>
<dbReference type="EMBL" id="CABFWF030000012">
    <property type="protein sequence ID" value="CAD7041647.1"/>
    <property type="molecule type" value="Genomic_DNA"/>
</dbReference>
<accession>A0ABN7JPY8</accession>
<comment type="caution">
    <text evidence="1">The sequence shown here is derived from an EMBL/GenBank/DDBJ whole genome shotgun (WGS) entry which is preliminary data.</text>
</comment>
<evidence type="ECO:0000313" key="2">
    <source>
        <dbReference type="Proteomes" id="UP000606921"/>
    </source>
</evidence>
<evidence type="ECO:0000313" key="1">
    <source>
        <dbReference type="EMBL" id="CAD7041647.1"/>
    </source>
</evidence>
<organism evidence="1 2">
    <name type="scientific">Pseudorhizobium endolithicum</name>
    <dbReference type="NCBI Taxonomy" id="1191678"/>
    <lineage>
        <taxon>Bacteria</taxon>
        <taxon>Pseudomonadati</taxon>
        <taxon>Pseudomonadota</taxon>
        <taxon>Alphaproteobacteria</taxon>
        <taxon>Hyphomicrobiales</taxon>
        <taxon>Rhizobiaceae</taxon>
        <taxon>Rhizobium/Agrobacterium group</taxon>
        <taxon>Pseudorhizobium</taxon>
    </lineage>
</organism>
<reference evidence="1 2" key="1">
    <citation type="submission" date="2020-11" db="EMBL/GenBank/DDBJ databases">
        <authorList>
            <person name="Lassalle F."/>
        </authorList>
    </citation>
    <scope>NUCLEOTIDE SEQUENCE [LARGE SCALE GENOMIC DNA]</scope>
    <source>
        <strain evidence="1 2">JC140</strain>
    </source>
</reference>
<keyword evidence="2" id="KW-1185">Reference proteome</keyword>
<protein>
    <submittedName>
        <fullName evidence="1">Membrane protein</fullName>
    </submittedName>
</protein>
<sequence length="115" mass="13189">MKKEPENLRKCYPPIQSKEGRCAVRQFLMISGLALMITGCTAVSWNDGPGLEPIPGSITYGGQPRSRLTKAPIGSSVSHQFTNEYGQRVEERYVIQPDRSLKLVWRRIYRDWLYD</sequence>
<name>A0ABN7JPY8_9HYPH</name>
<gene>
    <name evidence="1" type="ORF">REJC140_01035</name>
</gene>